<dbReference type="SUPFAM" id="SSF143422">
    <property type="entry name" value="Transposase IS200-like"/>
    <property type="match status" value="1"/>
</dbReference>
<dbReference type="EMBL" id="WJPP01000003">
    <property type="protein sequence ID" value="MRH78245.1"/>
    <property type="molecule type" value="Genomic_DNA"/>
</dbReference>
<dbReference type="PANTHER" id="PTHR34322:SF2">
    <property type="entry name" value="TRANSPOSASE IS200-LIKE DOMAIN-CONTAINING PROTEIN"/>
    <property type="match status" value="1"/>
</dbReference>
<dbReference type="SMART" id="SM01321">
    <property type="entry name" value="Y1_Tnp"/>
    <property type="match status" value="1"/>
</dbReference>
<organism evidence="2 3">
    <name type="scientific">Spiribacter salilacus</name>
    <dbReference type="NCBI Taxonomy" id="2664894"/>
    <lineage>
        <taxon>Bacteria</taxon>
        <taxon>Pseudomonadati</taxon>
        <taxon>Pseudomonadota</taxon>
        <taxon>Gammaproteobacteria</taxon>
        <taxon>Chromatiales</taxon>
        <taxon>Ectothiorhodospiraceae</taxon>
        <taxon>Spiribacter</taxon>
    </lineage>
</organism>
<dbReference type="AlphaFoldDB" id="A0A6N7QP02"/>
<name>A0A6N7QP02_9GAMM</name>
<evidence type="ECO:0000313" key="2">
    <source>
        <dbReference type="EMBL" id="MRH78245.1"/>
    </source>
</evidence>
<dbReference type="GO" id="GO:0003677">
    <property type="term" value="F:DNA binding"/>
    <property type="evidence" value="ECO:0007669"/>
    <property type="project" value="InterPro"/>
</dbReference>
<dbReference type="Proteomes" id="UP000433788">
    <property type="component" value="Unassembled WGS sequence"/>
</dbReference>
<keyword evidence="3" id="KW-1185">Reference proteome</keyword>
<reference evidence="2 3" key="1">
    <citation type="submission" date="2019-11" db="EMBL/GenBank/DDBJ databases">
        <authorList>
            <person name="Zhang X.Y."/>
        </authorList>
    </citation>
    <scope>NUCLEOTIDE SEQUENCE [LARGE SCALE GENOMIC DNA]</scope>
    <source>
        <strain evidence="2 3">C176</strain>
    </source>
</reference>
<evidence type="ECO:0000259" key="1">
    <source>
        <dbReference type="SMART" id="SM01321"/>
    </source>
</evidence>
<sequence length="346" mass="39574">MTQPRRELIRPEITPYYHVVSRCVRRQFLCGNDPLTGKDFSYRREWIQNRLHQLAGIFAINICAYAVMSNHFHGVLQIDQSRAQEWPPEEVARRWVELFPGPDWLVSAAKRTYWTSEERAALALRVTKYRQRLSSLSWFMRCLNEQIARRANKEDDVTGHFWQGRFKSQALLDSAALLSAMAYVELNPVRAGLVDCPEECQYSSARLRAESACCSTPYELRAQRKQSLVPFIGECSPEFEPSSVIPAELNEYLSFLDWSGRLVKTQGTSRIPGSLPAILDRLGLSEAGYASYIREGGRPFYVLGHPSRLFELAARFNKKRLNGKKFCATLYRINPTDDGPLSPLNS</sequence>
<evidence type="ECO:0000313" key="3">
    <source>
        <dbReference type="Proteomes" id="UP000433788"/>
    </source>
</evidence>
<dbReference type="GO" id="GO:0006313">
    <property type="term" value="P:DNA transposition"/>
    <property type="evidence" value="ECO:0007669"/>
    <property type="project" value="InterPro"/>
</dbReference>
<dbReference type="Gene3D" id="3.30.70.1290">
    <property type="entry name" value="Transposase IS200-like"/>
    <property type="match status" value="1"/>
</dbReference>
<dbReference type="InterPro" id="IPR036515">
    <property type="entry name" value="Transposase_17_sf"/>
</dbReference>
<proteinExistence type="predicted"/>
<comment type="caution">
    <text evidence="2">The sequence shown here is derived from an EMBL/GenBank/DDBJ whole genome shotgun (WGS) entry which is preliminary data.</text>
</comment>
<gene>
    <name evidence="2" type="ORF">GH984_05955</name>
</gene>
<dbReference type="RefSeq" id="WP_153719307.1">
    <property type="nucleotide sequence ID" value="NZ_WJPP01000003.1"/>
</dbReference>
<protein>
    <submittedName>
        <fullName evidence="2">Transposase</fullName>
    </submittedName>
</protein>
<dbReference type="GO" id="GO:0004803">
    <property type="term" value="F:transposase activity"/>
    <property type="evidence" value="ECO:0007669"/>
    <property type="project" value="InterPro"/>
</dbReference>
<feature type="domain" description="Transposase IS200-like" evidence="1">
    <location>
        <begin position="12"/>
        <end position="187"/>
    </location>
</feature>
<dbReference type="PANTHER" id="PTHR34322">
    <property type="entry name" value="TRANSPOSASE, Y1_TNP DOMAIN-CONTAINING"/>
    <property type="match status" value="1"/>
</dbReference>
<accession>A0A6N7QP02</accession>
<dbReference type="InterPro" id="IPR002686">
    <property type="entry name" value="Transposase_17"/>
</dbReference>